<feature type="transmembrane region" description="Helical" evidence="6">
    <location>
        <begin position="250"/>
        <end position="274"/>
    </location>
</feature>
<protein>
    <recommendedName>
        <fullName evidence="7">Rhodopsin domain-containing protein</fullName>
    </recommendedName>
</protein>
<feature type="domain" description="Rhodopsin" evidence="7">
    <location>
        <begin position="39"/>
        <end position="282"/>
    </location>
</feature>
<keyword evidence="3 6" id="KW-1133">Transmembrane helix</keyword>
<dbReference type="AlphaFoldDB" id="A0A8H6L297"/>
<dbReference type="EMBL" id="JACCJC010000044">
    <property type="protein sequence ID" value="KAF6232899.1"/>
    <property type="molecule type" value="Genomic_DNA"/>
</dbReference>
<keyword evidence="9" id="KW-1185">Reference proteome</keyword>
<proteinExistence type="inferred from homology"/>
<dbReference type="PANTHER" id="PTHR33048:SF162">
    <property type="entry name" value="SATRATOXIN BIOSYNTHESIS SC1 CLUSTER PROTEIN 4"/>
    <property type="match status" value="1"/>
</dbReference>
<keyword evidence="4 6" id="KW-0472">Membrane</keyword>
<dbReference type="PANTHER" id="PTHR33048">
    <property type="entry name" value="PTH11-LIKE INTEGRAL MEMBRANE PROTEIN (AFU_ORTHOLOGUE AFUA_5G11245)"/>
    <property type="match status" value="1"/>
</dbReference>
<dbReference type="GO" id="GO:0016020">
    <property type="term" value="C:membrane"/>
    <property type="evidence" value="ECO:0007669"/>
    <property type="project" value="UniProtKB-SubCell"/>
</dbReference>
<dbReference type="GeneID" id="59290516"/>
<evidence type="ECO:0000256" key="2">
    <source>
        <dbReference type="ARBA" id="ARBA00022692"/>
    </source>
</evidence>
<dbReference type="Pfam" id="PF20684">
    <property type="entry name" value="Fung_rhodopsin"/>
    <property type="match status" value="1"/>
</dbReference>
<feature type="transmembrane region" description="Helical" evidence="6">
    <location>
        <begin position="108"/>
        <end position="130"/>
    </location>
</feature>
<feature type="transmembrane region" description="Helical" evidence="6">
    <location>
        <begin position="20"/>
        <end position="43"/>
    </location>
</feature>
<keyword evidence="2 6" id="KW-0812">Transmembrane</keyword>
<organism evidence="8 9">
    <name type="scientific">Letharia columbiana</name>
    <dbReference type="NCBI Taxonomy" id="112416"/>
    <lineage>
        <taxon>Eukaryota</taxon>
        <taxon>Fungi</taxon>
        <taxon>Dikarya</taxon>
        <taxon>Ascomycota</taxon>
        <taxon>Pezizomycotina</taxon>
        <taxon>Lecanoromycetes</taxon>
        <taxon>OSLEUM clade</taxon>
        <taxon>Lecanoromycetidae</taxon>
        <taxon>Lecanorales</taxon>
        <taxon>Lecanorineae</taxon>
        <taxon>Parmeliaceae</taxon>
        <taxon>Letharia</taxon>
    </lineage>
</organism>
<dbReference type="RefSeq" id="XP_037162322.1">
    <property type="nucleotide sequence ID" value="XM_037310758.1"/>
</dbReference>
<comment type="subcellular location">
    <subcellularLocation>
        <location evidence="1">Membrane</location>
        <topology evidence="1">Multi-pass membrane protein</topology>
    </subcellularLocation>
</comment>
<evidence type="ECO:0000256" key="3">
    <source>
        <dbReference type="ARBA" id="ARBA00022989"/>
    </source>
</evidence>
<comment type="caution">
    <text evidence="8">The sequence shown here is derived from an EMBL/GenBank/DDBJ whole genome shotgun (WGS) entry which is preliminary data.</text>
</comment>
<feature type="transmembrane region" description="Helical" evidence="6">
    <location>
        <begin position="225"/>
        <end position="244"/>
    </location>
</feature>
<reference evidence="8 9" key="1">
    <citation type="journal article" date="2020" name="Genomics">
        <title>Complete, high-quality genomes from long-read metagenomic sequencing of two wolf lichen thalli reveals enigmatic genome architecture.</title>
        <authorList>
            <person name="McKenzie S.K."/>
            <person name="Walston R.F."/>
            <person name="Allen J.L."/>
        </authorList>
    </citation>
    <scope>NUCLEOTIDE SEQUENCE [LARGE SCALE GENOMIC DNA]</scope>
    <source>
        <strain evidence="8">WasteWater2</strain>
    </source>
</reference>
<comment type="similarity">
    <text evidence="5">Belongs to the SAT4 family.</text>
</comment>
<dbReference type="Proteomes" id="UP000578531">
    <property type="component" value="Unassembled WGS sequence"/>
</dbReference>
<evidence type="ECO:0000313" key="8">
    <source>
        <dbReference type="EMBL" id="KAF6232899.1"/>
    </source>
</evidence>
<evidence type="ECO:0000313" key="9">
    <source>
        <dbReference type="Proteomes" id="UP000578531"/>
    </source>
</evidence>
<sequence length="364" mass="39764">MSSTTGPPSPLGTAAHLPPGGLIAIAWSSVVLAGAFVVARTLIRIVKAERLGRDDYWIYLAYLILCINALLQTVQTPYIYHLVRVRAGLEPTGEGFLKDGNSYLRYEFTIIGLFWSILWSVKASFLAFYWKMFDGLPRYRKWWMMVAGFAFASYVGCWIASAMTCHPASLYFTFGQCYKPIDVEGSTISIAYSTTVDVLTDIMIISLPLNLLYTVRLAPKQKLGLAAVFSIGIIIILVAIARAVQISRKAFADGVLLALWGIIESTVSVIVGCLPPFKSLFKGRGSSQRYNSPVNGKNLSRDLRHTAIRLGSADTGNGAKAAPQVMSKPIDGEPDGGYGDGIYVPHGAIGVRSDYEVRGYENQP</sequence>
<evidence type="ECO:0000256" key="4">
    <source>
        <dbReference type="ARBA" id="ARBA00023136"/>
    </source>
</evidence>
<feature type="transmembrane region" description="Helical" evidence="6">
    <location>
        <begin position="190"/>
        <end position="213"/>
    </location>
</feature>
<accession>A0A8H6L297</accession>
<gene>
    <name evidence="8" type="ORF">HO173_008862</name>
</gene>
<dbReference type="OrthoDB" id="3430750at2759"/>
<name>A0A8H6L297_9LECA</name>
<feature type="transmembrane region" description="Helical" evidence="6">
    <location>
        <begin position="142"/>
        <end position="161"/>
    </location>
</feature>
<evidence type="ECO:0000256" key="1">
    <source>
        <dbReference type="ARBA" id="ARBA00004141"/>
    </source>
</evidence>
<evidence type="ECO:0000256" key="6">
    <source>
        <dbReference type="SAM" id="Phobius"/>
    </source>
</evidence>
<feature type="transmembrane region" description="Helical" evidence="6">
    <location>
        <begin position="55"/>
        <end position="74"/>
    </location>
</feature>
<evidence type="ECO:0000256" key="5">
    <source>
        <dbReference type="ARBA" id="ARBA00038359"/>
    </source>
</evidence>
<dbReference type="InterPro" id="IPR049326">
    <property type="entry name" value="Rhodopsin_dom_fungi"/>
</dbReference>
<evidence type="ECO:0000259" key="7">
    <source>
        <dbReference type="Pfam" id="PF20684"/>
    </source>
</evidence>
<dbReference type="InterPro" id="IPR052337">
    <property type="entry name" value="SAT4-like"/>
</dbReference>